<accession>A0A497E2X7</accession>
<protein>
    <recommendedName>
        <fullName evidence="6">Probable transcriptional regulatory protein DRJ00_05860</fullName>
    </recommendedName>
</protein>
<keyword evidence="3 6" id="KW-0805">Transcription regulation</keyword>
<dbReference type="GO" id="GO:0003677">
    <property type="term" value="F:DNA binding"/>
    <property type="evidence" value="ECO:0007669"/>
    <property type="project" value="UniProtKB-UniRule"/>
</dbReference>
<feature type="domain" description="TACO1/YebC-like N-terminal" evidence="8">
    <location>
        <begin position="5"/>
        <end position="76"/>
    </location>
</feature>
<dbReference type="NCBIfam" id="NF009044">
    <property type="entry name" value="PRK12378.1"/>
    <property type="match status" value="1"/>
</dbReference>
<gene>
    <name evidence="9" type="ORF">DRJ00_05860</name>
</gene>
<dbReference type="GO" id="GO:0006355">
    <property type="term" value="P:regulation of DNA-templated transcription"/>
    <property type="evidence" value="ECO:0007669"/>
    <property type="project" value="UniProtKB-UniRule"/>
</dbReference>
<dbReference type="NCBIfam" id="NF001030">
    <property type="entry name" value="PRK00110.1"/>
    <property type="match status" value="1"/>
</dbReference>
<sequence>MSGHSKWSSIKHKKAKKDARKGNLFSKLSRKLTLEARRGGGDIETNPGLRLVVELAQTAGMPKENIQRAIKRGTGELPGTVYEEITCEGYGPGGVALLIEAVTDNKKRAIAEIRHILSQNGGHLGEVGCVTWLFERKGLIALEKNKVDEDKVMDIALEAGAEDVRDEGDTLQIIFPPEQLDQIKKKVEEAGYTPQLIDFTMIPQTTVPLKGKEAYQMLNLMNALDESDEVQKIYANFDIPDEIIEEVSSK</sequence>
<comment type="caution">
    <text evidence="9">The sequence shown here is derived from an EMBL/GenBank/DDBJ whole genome shotgun (WGS) entry which is preliminary data.</text>
</comment>
<dbReference type="GO" id="GO:0005829">
    <property type="term" value="C:cytosol"/>
    <property type="evidence" value="ECO:0007669"/>
    <property type="project" value="TreeGrafter"/>
</dbReference>
<dbReference type="PANTHER" id="PTHR12532">
    <property type="entry name" value="TRANSLATIONAL ACTIVATOR OF CYTOCHROME C OXIDASE 1"/>
    <property type="match status" value="1"/>
</dbReference>
<comment type="subcellular location">
    <subcellularLocation>
        <location evidence="6">Cytoplasm</location>
    </subcellularLocation>
</comment>
<dbReference type="HAMAP" id="MF_00693">
    <property type="entry name" value="Transcrip_reg_TACO1"/>
    <property type="match status" value="1"/>
</dbReference>
<name>A0A497E2X7_UNCAE</name>
<reference evidence="9 10" key="1">
    <citation type="submission" date="2018-06" db="EMBL/GenBank/DDBJ databases">
        <title>Extensive metabolic versatility and redundancy in microbially diverse, dynamic hydrothermal sediments.</title>
        <authorList>
            <person name="Dombrowski N."/>
            <person name="Teske A."/>
            <person name="Baker B.J."/>
        </authorList>
    </citation>
    <scope>NUCLEOTIDE SEQUENCE [LARGE SCALE GENOMIC DNA]</scope>
    <source>
        <strain evidence="9">B47_G16</strain>
    </source>
</reference>
<evidence type="ECO:0000313" key="9">
    <source>
        <dbReference type="EMBL" id="RLE08684.1"/>
    </source>
</evidence>
<keyword evidence="2 6" id="KW-0963">Cytoplasm</keyword>
<organism evidence="9 10">
    <name type="scientific">Aerophobetes bacterium</name>
    <dbReference type="NCBI Taxonomy" id="2030807"/>
    <lineage>
        <taxon>Bacteria</taxon>
        <taxon>Candidatus Aerophobota</taxon>
    </lineage>
</organism>
<dbReference type="InterPro" id="IPR002876">
    <property type="entry name" value="Transcrip_reg_TACO1-like"/>
</dbReference>
<dbReference type="InterPro" id="IPR017856">
    <property type="entry name" value="Integrase-like_N"/>
</dbReference>
<dbReference type="AlphaFoldDB" id="A0A497E2X7"/>
<evidence type="ECO:0000259" key="8">
    <source>
        <dbReference type="Pfam" id="PF20772"/>
    </source>
</evidence>
<dbReference type="InterPro" id="IPR029072">
    <property type="entry name" value="YebC-like"/>
</dbReference>
<dbReference type="FunFam" id="3.30.70.980:FF:000002">
    <property type="entry name" value="Probable transcriptional regulatory protein YebC"/>
    <property type="match status" value="1"/>
</dbReference>
<dbReference type="Proteomes" id="UP000279422">
    <property type="component" value="Unassembled WGS sequence"/>
</dbReference>
<dbReference type="InterPro" id="IPR049083">
    <property type="entry name" value="TACO1_YebC_N"/>
</dbReference>
<dbReference type="EMBL" id="QMPZ01000084">
    <property type="protein sequence ID" value="RLE08684.1"/>
    <property type="molecule type" value="Genomic_DNA"/>
</dbReference>
<evidence type="ECO:0000256" key="1">
    <source>
        <dbReference type="ARBA" id="ARBA00008724"/>
    </source>
</evidence>
<proteinExistence type="inferred from homology"/>
<dbReference type="FunFam" id="1.10.10.200:FF:000002">
    <property type="entry name" value="Probable transcriptional regulatory protein CLM62_37755"/>
    <property type="match status" value="1"/>
</dbReference>
<dbReference type="NCBIfam" id="TIGR01033">
    <property type="entry name" value="YebC/PmpR family DNA-binding transcriptional regulator"/>
    <property type="match status" value="1"/>
</dbReference>
<keyword evidence="4 6" id="KW-0238">DNA-binding</keyword>
<evidence type="ECO:0000313" key="10">
    <source>
        <dbReference type="Proteomes" id="UP000279422"/>
    </source>
</evidence>
<keyword evidence="5 6" id="KW-0804">Transcription</keyword>
<dbReference type="InterPro" id="IPR026564">
    <property type="entry name" value="Transcrip_reg_TACO1-like_dom3"/>
</dbReference>
<feature type="domain" description="TACO1/YebC-like second and third" evidence="7">
    <location>
        <begin position="82"/>
        <end position="237"/>
    </location>
</feature>
<dbReference type="Gene3D" id="1.10.10.200">
    <property type="match status" value="1"/>
</dbReference>
<dbReference type="InterPro" id="IPR048300">
    <property type="entry name" value="TACO1_YebC-like_2nd/3rd_dom"/>
</dbReference>
<evidence type="ECO:0000259" key="7">
    <source>
        <dbReference type="Pfam" id="PF01709"/>
    </source>
</evidence>
<dbReference type="PANTHER" id="PTHR12532:SF6">
    <property type="entry name" value="TRANSCRIPTIONAL REGULATORY PROTEIN YEBC-RELATED"/>
    <property type="match status" value="1"/>
</dbReference>
<evidence type="ECO:0000256" key="5">
    <source>
        <dbReference type="ARBA" id="ARBA00023163"/>
    </source>
</evidence>
<evidence type="ECO:0000256" key="4">
    <source>
        <dbReference type="ARBA" id="ARBA00023125"/>
    </source>
</evidence>
<comment type="similarity">
    <text evidence="1 6">Belongs to the TACO1 family.</text>
</comment>
<dbReference type="SUPFAM" id="SSF75625">
    <property type="entry name" value="YebC-like"/>
    <property type="match status" value="1"/>
</dbReference>
<evidence type="ECO:0000256" key="2">
    <source>
        <dbReference type="ARBA" id="ARBA00022490"/>
    </source>
</evidence>
<dbReference type="Pfam" id="PF01709">
    <property type="entry name" value="Transcrip_reg"/>
    <property type="match status" value="1"/>
</dbReference>
<evidence type="ECO:0000256" key="6">
    <source>
        <dbReference type="HAMAP-Rule" id="MF_00693"/>
    </source>
</evidence>
<dbReference type="Gene3D" id="3.30.70.980">
    <property type="match status" value="2"/>
</dbReference>
<evidence type="ECO:0000256" key="3">
    <source>
        <dbReference type="ARBA" id="ARBA00023015"/>
    </source>
</evidence>
<dbReference type="Pfam" id="PF20772">
    <property type="entry name" value="TACO1_YebC_N"/>
    <property type="match status" value="1"/>
</dbReference>